<feature type="region of interest" description="Disordered" evidence="1">
    <location>
        <begin position="300"/>
        <end position="325"/>
    </location>
</feature>
<keyword evidence="2" id="KW-0732">Signal</keyword>
<accession>A0A2H9TK64</accession>
<feature type="signal peptide" evidence="2">
    <location>
        <begin position="1"/>
        <end position="16"/>
    </location>
</feature>
<gene>
    <name evidence="3" type="ORF">PSACC_02041</name>
</gene>
<feature type="chain" id="PRO_5014158259" evidence="2">
    <location>
        <begin position="17"/>
        <end position="494"/>
    </location>
</feature>
<feature type="region of interest" description="Disordered" evidence="1">
    <location>
        <begin position="203"/>
        <end position="240"/>
    </location>
</feature>
<feature type="compositionally biased region" description="Basic residues" evidence="1">
    <location>
        <begin position="311"/>
        <end position="322"/>
    </location>
</feature>
<name>A0A2H9TK64_9FUNG</name>
<feature type="region of interest" description="Disordered" evidence="1">
    <location>
        <begin position="345"/>
        <end position="420"/>
    </location>
</feature>
<dbReference type="AlphaFoldDB" id="A0A2H9TK64"/>
<evidence type="ECO:0000256" key="2">
    <source>
        <dbReference type="SAM" id="SignalP"/>
    </source>
</evidence>
<comment type="caution">
    <text evidence="3">The sequence shown here is derived from an EMBL/GenBank/DDBJ whole genome shotgun (WGS) entry which is preliminary data.</text>
</comment>
<sequence length="494" mass="57988">MQIHTVVAVFLGVVAAGSEFDRYNTETGKAKRVHYTDRPTVQMRRKPNGQLSIHIAKAGKVQVKEKTGIFHNYIVKPILSWFSSRHPHPYAVHRFHLAKRRLVTKAKNMLTELQKMPIGPKFCKKVNEINKILLQVDRNSTGVNNPACISYHNMRRTLIVHPAARQPRRRRGFLGNFRREKTYYRYDRDYNHINGKPLVVKHRDSYGRPGKRSTEVTYSGTRAGRKQKSQTTYRDGNGQKHKVKLTVARDGTVKVDHKVKRSRRHGEYKRFPVRRYRGDYKRSSVKRNGGYYKHSFVKKHQRAHREDYSVKRHRRDHSVKRTRGSDCRIRHRDYNSRPIKIKARDSNYGTGSYKIRSRRDAPCTVKKTGKHRHSYYASTHKVKKSKKSRKTKKSKKSKKHVRHSRVHKHKSYRLSEVRSGGSVQSQQIESKFMGMCRKMLAYIRSNKQNKVVCSNKRNKVVRRKKQSTAVRSKKRTFVKRKSSKCKHVKAGSPM</sequence>
<reference evidence="3 4" key="1">
    <citation type="submission" date="2016-10" db="EMBL/GenBank/DDBJ databases">
        <title>The genome of Paramicrosporidium saccamoebae is the missing link in understanding Cryptomycota and Microsporidia evolution.</title>
        <authorList>
            <person name="Quandt C.A."/>
            <person name="Beaudet D."/>
            <person name="Corsaro D."/>
            <person name="Michel R."/>
            <person name="Corradi N."/>
            <person name="James T."/>
        </authorList>
    </citation>
    <scope>NUCLEOTIDE SEQUENCE [LARGE SCALE GENOMIC DNA]</scope>
    <source>
        <strain evidence="3 4">KSL3</strain>
    </source>
</reference>
<dbReference type="EMBL" id="MTSL01000139">
    <property type="protein sequence ID" value="PJF18144.1"/>
    <property type="molecule type" value="Genomic_DNA"/>
</dbReference>
<feature type="region of interest" description="Disordered" evidence="1">
    <location>
        <begin position="464"/>
        <end position="494"/>
    </location>
</feature>
<evidence type="ECO:0000313" key="3">
    <source>
        <dbReference type="EMBL" id="PJF18144.1"/>
    </source>
</evidence>
<feature type="non-terminal residue" evidence="3">
    <location>
        <position position="494"/>
    </location>
</feature>
<organism evidence="3 4">
    <name type="scientific">Paramicrosporidium saccamoebae</name>
    <dbReference type="NCBI Taxonomy" id="1246581"/>
    <lineage>
        <taxon>Eukaryota</taxon>
        <taxon>Fungi</taxon>
        <taxon>Fungi incertae sedis</taxon>
        <taxon>Cryptomycota</taxon>
        <taxon>Cryptomycota incertae sedis</taxon>
        <taxon>Paramicrosporidium</taxon>
    </lineage>
</organism>
<proteinExistence type="predicted"/>
<evidence type="ECO:0000256" key="1">
    <source>
        <dbReference type="SAM" id="MobiDB-lite"/>
    </source>
</evidence>
<keyword evidence="4" id="KW-1185">Reference proteome</keyword>
<feature type="compositionally biased region" description="Basic residues" evidence="1">
    <location>
        <begin position="367"/>
        <end position="412"/>
    </location>
</feature>
<dbReference type="Proteomes" id="UP000240830">
    <property type="component" value="Unassembled WGS sequence"/>
</dbReference>
<evidence type="ECO:0000313" key="4">
    <source>
        <dbReference type="Proteomes" id="UP000240830"/>
    </source>
</evidence>
<protein>
    <submittedName>
        <fullName evidence="3">Uncharacterized protein</fullName>
    </submittedName>
</protein>